<dbReference type="RefSeq" id="WP_168659882.1">
    <property type="nucleotide sequence ID" value="NZ_CP051180.1"/>
</dbReference>
<dbReference type="KEGG" id="fes:HER31_06910"/>
<gene>
    <name evidence="2" type="ORF">HER31_06910</name>
</gene>
<dbReference type="AlphaFoldDB" id="A0A6H1UDF1"/>
<dbReference type="SUPFAM" id="SSF48695">
    <property type="entry name" value="Multiheme cytochromes"/>
    <property type="match status" value="1"/>
</dbReference>
<organism evidence="2 3">
    <name type="scientific">Ferrimonas lipolytica</name>
    <dbReference type="NCBI Taxonomy" id="2724191"/>
    <lineage>
        <taxon>Bacteria</taxon>
        <taxon>Pseudomonadati</taxon>
        <taxon>Pseudomonadota</taxon>
        <taxon>Gammaproteobacteria</taxon>
        <taxon>Alteromonadales</taxon>
        <taxon>Ferrimonadaceae</taxon>
        <taxon>Ferrimonas</taxon>
    </lineage>
</organism>
<name>A0A6H1UDF1_9GAMM</name>
<dbReference type="InterPro" id="IPR010181">
    <property type="entry name" value="CGCAxxGCC_motif"/>
</dbReference>
<feature type="compositionally biased region" description="Basic and acidic residues" evidence="1">
    <location>
        <begin position="18"/>
        <end position="29"/>
    </location>
</feature>
<dbReference type="Proteomes" id="UP000501602">
    <property type="component" value="Chromosome"/>
</dbReference>
<keyword evidence="3" id="KW-1185">Reference proteome</keyword>
<feature type="region of interest" description="Disordered" evidence="1">
    <location>
        <begin position="1"/>
        <end position="39"/>
    </location>
</feature>
<dbReference type="NCBIfam" id="TIGR01909">
    <property type="entry name" value="C_GCAxxG_C_C"/>
    <property type="match status" value="1"/>
</dbReference>
<reference evidence="2 3" key="1">
    <citation type="submission" date="2020-04" db="EMBL/GenBank/DDBJ databases">
        <title>Ferrimonas sp. S7 isolated from sea water.</title>
        <authorList>
            <person name="Bae S.S."/>
            <person name="Baek K."/>
        </authorList>
    </citation>
    <scope>NUCLEOTIDE SEQUENCE [LARGE SCALE GENOMIC DNA]</scope>
    <source>
        <strain evidence="2 3">S7</strain>
    </source>
</reference>
<dbReference type="Pfam" id="PF09719">
    <property type="entry name" value="C_GCAxxG_C_C"/>
    <property type="match status" value="1"/>
</dbReference>
<evidence type="ECO:0000313" key="2">
    <source>
        <dbReference type="EMBL" id="QIZ76620.1"/>
    </source>
</evidence>
<evidence type="ECO:0000313" key="3">
    <source>
        <dbReference type="Proteomes" id="UP000501602"/>
    </source>
</evidence>
<dbReference type="EMBL" id="CP051180">
    <property type="protein sequence ID" value="QIZ76620.1"/>
    <property type="molecule type" value="Genomic_DNA"/>
</dbReference>
<sequence length="191" mass="20883">MPLPLRTEPNAHLPVRKQRLENRKAERARSYSPSSTETRVEAESLYREGKFLCSEAVFTTVNNYLGQPADSTMVKMASGFPVGIGMAGCLCGALSGGVMALGLKHGREQAGEELSDEIFPLSAELHDRFIRRNKVSCCRKLISKMEFGSEQHLQQCIRFTGEVAADVIDLLEHGITHPQAAATAIDECSGC</sequence>
<accession>A0A6H1UDF1</accession>
<proteinExistence type="predicted"/>
<protein>
    <submittedName>
        <fullName evidence="2">C_GCAxxG_C_C family protein</fullName>
    </submittedName>
</protein>
<evidence type="ECO:0000256" key="1">
    <source>
        <dbReference type="SAM" id="MobiDB-lite"/>
    </source>
</evidence>
<dbReference type="InterPro" id="IPR036280">
    <property type="entry name" value="Multihaem_cyt_sf"/>
</dbReference>